<evidence type="ECO:0000256" key="1">
    <source>
        <dbReference type="SAM" id="MobiDB-lite"/>
    </source>
</evidence>
<organism evidence="3 4">
    <name type="scientific">Terrabacter lapilli</name>
    <dbReference type="NCBI Taxonomy" id="436231"/>
    <lineage>
        <taxon>Bacteria</taxon>
        <taxon>Bacillati</taxon>
        <taxon>Actinomycetota</taxon>
        <taxon>Actinomycetes</taxon>
        <taxon>Micrococcales</taxon>
        <taxon>Intrasporangiaceae</taxon>
        <taxon>Terrabacter</taxon>
    </lineage>
</organism>
<keyword evidence="4" id="KW-1185">Reference proteome</keyword>
<protein>
    <submittedName>
        <fullName evidence="3">Uncharacterized protein</fullName>
    </submittedName>
</protein>
<keyword evidence="2" id="KW-0812">Transmembrane</keyword>
<evidence type="ECO:0000313" key="3">
    <source>
        <dbReference type="EMBL" id="GAA1980660.1"/>
    </source>
</evidence>
<accession>A0ABN2S5E8</accession>
<keyword evidence="2" id="KW-1133">Transmembrane helix</keyword>
<feature type="compositionally biased region" description="Acidic residues" evidence="1">
    <location>
        <begin position="73"/>
        <end position="86"/>
    </location>
</feature>
<dbReference type="EMBL" id="BAAAPU010000007">
    <property type="protein sequence ID" value="GAA1980660.1"/>
    <property type="molecule type" value="Genomic_DNA"/>
</dbReference>
<evidence type="ECO:0000256" key="2">
    <source>
        <dbReference type="SAM" id="Phobius"/>
    </source>
</evidence>
<comment type="caution">
    <text evidence="3">The sequence shown here is derived from an EMBL/GenBank/DDBJ whole genome shotgun (WGS) entry which is preliminary data.</text>
</comment>
<feature type="compositionally biased region" description="Basic and acidic residues" evidence="1">
    <location>
        <begin position="89"/>
        <end position="106"/>
    </location>
</feature>
<feature type="compositionally biased region" description="Basic and acidic residues" evidence="1">
    <location>
        <begin position="126"/>
        <end position="137"/>
    </location>
</feature>
<feature type="transmembrane region" description="Helical" evidence="2">
    <location>
        <begin position="37"/>
        <end position="58"/>
    </location>
</feature>
<keyword evidence="2" id="KW-0472">Membrane</keyword>
<gene>
    <name evidence="3" type="ORF">GCM10009817_22070</name>
</gene>
<evidence type="ECO:0000313" key="4">
    <source>
        <dbReference type="Proteomes" id="UP001500013"/>
    </source>
</evidence>
<feature type="compositionally biased region" description="Basic and acidic residues" evidence="1">
    <location>
        <begin position="160"/>
        <end position="178"/>
    </location>
</feature>
<sequence length="178" mass="18610">MTRATIIWFVGAAVVGAVAGGLHLLRSQTGGAHEGLPLAVGAFGLTVVAAAMLFHGVMVAAGEQDALAGPDPVVEDDGVGDTEQTDEVAGLHEHQDVHEQVHEHGAEAGIEADAGIAADAEVQEIAPERHDGERPSDETAYDPASSDDGQAVYTFRRGKPVREQAERTGRPPRRDRPA</sequence>
<name>A0ABN2S5E8_9MICO</name>
<feature type="region of interest" description="Disordered" evidence="1">
    <location>
        <begin position="68"/>
        <end position="110"/>
    </location>
</feature>
<proteinExistence type="predicted"/>
<reference evidence="3 4" key="1">
    <citation type="journal article" date="2019" name="Int. J. Syst. Evol. Microbiol.">
        <title>The Global Catalogue of Microorganisms (GCM) 10K type strain sequencing project: providing services to taxonomists for standard genome sequencing and annotation.</title>
        <authorList>
            <consortium name="The Broad Institute Genomics Platform"/>
            <consortium name="The Broad Institute Genome Sequencing Center for Infectious Disease"/>
            <person name="Wu L."/>
            <person name="Ma J."/>
        </authorList>
    </citation>
    <scope>NUCLEOTIDE SEQUENCE [LARGE SCALE GENOMIC DNA]</scope>
    <source>
        <strain evidence="3 4">JCM 15628</strain>
    </source>
</reference>
<dbReference type="Proteomes" id="UP001500013">
    <property type="component" value="Unassembled WGS sequence"/>
</dbReference>
<feature type="transmembrane region" description="Helical" evidence="2">
    <location>
        <begin position="6"/>
        <end position="25"/>
    </location>
</feature>
<feature type="region of interest" description="Disordered" evidence="1">
    <location>
        <begin position="126"/>
        <end position="178"/>
    </location>
</feature>